<sequence>MLKWTQILCFSVFWTISRTNLDFPPYLGPEDLYFFLKYSKDVPQEWRSFVTVKDETGLVEMKLLESKSHSFRVMFPENSPPAMEVCFPECNLGIIVFCYPSKEADLSGKCDQQSAGFFLHKNGSTYHLYYDMVDLPHGRTLTREGSTCLGVKFLSHKVNITDEDHVLGYPRIPSWRWVDSSANLNMKEAVFKVKADCKAVLKTTGLIVVEGASMMTTDNPFIRVKTGEFLQFIGISVTIGFVLSAVVLGIIYWLNWYRNKKRAEQEAAIQKIVHASDKSNKARYDVRAPRPPESTAQKAVIGGIVDKNKAEKRDQNGGPSADPAIKKPSVETAKKPSIKKES</sequence>
<evidence type="ECO:0000313" key="2">
    <source>
        <dbReference type="WBParaSite" id="JU765_v2.g468.t1"/>
    </source>
</evidence>
<organism evidence="1 2">
    <name type="scientific">Panagrolaimus sp. JU765</name>
    <dbReference type="NCBI Taxonomy" id="591449"/>
    <lineage>
        <taxon>Eukaryota</taxon>
        <taxon>Metazoa</taxon>
        <taxon>Ecdysozoa</taxon>
        <taxon>Nematoda</taxon>
        <taxon>Chromadorea</taxon>
        <taxon>Rhabditida</taxon>
        <taxon>Tylenchina</taxon>
        <taxon>Panagrolaimomorpha</taxon>
        <taxon>Panagrolaimoidea</taxon>
        <taxon>Panagrolaimidae</taxon>
        <taxon>Panagrolaimus</taxon>
    </lineage>
</organism>
<protein>
    <submittedName>
        <fullName evidence="2">Uncharacterized protein</fullName>
    </submittedName>
</protein>
<evidence type="ECO:0000313" key="1">
    <source>
        <dbReference type="Proteomes" id="UP000887576"/>
    </source>
</evidence>
<reference evidence="2" key="1">
    <citation type="submission" date="2022-11" db="UniProtKB">
        <authorList>
            <consortium name="WormBaseParasite"/>
        </authorList>
    </citation>
    <scope>IDENTIFICATION</scope>
</reference>
<dbReference type="Proteomes" id="UP000887576">
    <property type="component" value="Unplaced"/>
</dbReference>
<dbReference type="WBParaSite" id="JU765_v2.g468.t1">
    <property type="protein sequence ID" value="JU765_v2.g468.t1"/>
    <property type="gene ID" value="JU765_v2.g468"/>
</dbReference>
<name>A0AC34R9K8_9BILA</name>
<proteinExistence type="predicted"/>
<accession>A0AC34R9K8</accession>